<dbReference type="RefSeq" id="WP_379576060.1">
    <property type="nucleotide sequence ID" value="NZ_JBHUFV010000047.1"/>
</dbReference>
<comment type="caution">
    <text evidence="4">The sequence shown here is derived from an EMBL/GenBank/DDBJ whole genome shotgun (WGS) entry which is preliminary data.</text>
</comment>
<proteinExistence type="inferred from homology"/>
<sequence>MRENTRCVRAPAEGGYAAAVAALEGAAAPENVAGRAFATGDAALAAVLLTFLRGGAHVIAPAPGAGVIANVLGRFGVSADFVDTGELSSVRQAIRGNTKIIYVETLSDTAVADLRGLYRLAREAGAMLVVDSTLATPVVCRPLEHGADLVLHSTAPLLGDRDGGVVVGRHDLMHRLTDDLGAPLSAADERALLGALETLTLRVRRRCATAMEFVAAVAKHPAVAAVGYPGLPHHPGHRLGRLLFDSGPEGTRFGSRVSITPRGDADDLVKSLRLIGNSTTAVRRGAAVRFTIGLEDVEDLVADVTRALDSQAG</sequence>
<dbReference type="Pfam" id="PF01053">
    <property type="entry name" value="Cys_Met_Meta_PP"/>
    <property type="match status" value="1"/>
</dbReference>
<dbReference type="PANTHER" id="PTHR11808">
    <property type="entry name" value="TRANS-SULFURATION ENZYME FAMILY MEMBER"/>
    <property type="match status" value="1"/>
</dbReference>
<keyword evidence="4" id="KW-0808">Transferase</keyword>
<dbReference type="Proteomes" id="UP001597368">
    <property type="component" value="Unassembled WGS sequence"/>
</dbReference>
<dbReference type="InterPro" id="IPR015424">
    <property type="entry name" value="PyrdxlP-dep_Trfase"/>
</dbReference>
<name>A0ABW4T2G8_9ACTN</name>
<organism evidence="4 5">
    <name type="scientific">Nonomuraea mangrovi</name>
    <dbReference type="NCBI Taxonomy" id="2316207"/>
    <lineage>
        <taxon>Bacteria</taxon>
        <taxon>Bacillati</taxon>
        <taxon>Actinomycetota</taxon>
        <taxon>Actinomycetes</taxon>
        <taxon>Streptosporangiales</taxon>
        <taxon>Streptosporangiaceae</taxon>
        <taxon>Nonomuraea</taxon>
    </lineage>
</organism>
<dbReference type="InterPro" id="IPR000277">
    <property type="entry name" value="Cys/Met-Metab_PyrdxlP-dep_enz"/>
</dbReference>
<keyword evidence="5" id="KW-1185">Reference proteome</keyword>
<dbReference type="InterPro" id="IPR015421">
    <property type="entry name" value="PyrdxlP-dep_Trfase_major"/>
</dbReference>
<evidence type="ECO:0000256" key="3">
    <source>
        <dbReference type="RuleBase" id="RU362118"/>
    </source>
</evidence>
<dbReference type="PANTHER" id="PTHR11808:SF85">
    <property type="entry name" value="CYSTATHIONINE GAMMA-LYASE-RELATED"/>
    <property type="match status" value="1"/>
</dbReference>
<dbReference type="GO" id="GO:0016740">
    <property type="term" value="F:transferase activity"/>
    <property type="evidence" value="ECO:0007669"/>
    <property type="project" value="UniProtKB-KW"/>
</dbReference>
<keyword evidence="2 3" id="KW-0663">Pyridoxal phosphate</keyword>
<protein>
    <submittedName>
        <fullName evidence="4">PLP-dependent transferase</fullName>
    </submittedName>
</protein>
<evidence type="ECO:0000256" key="2">
    <source>
        <dbReference type="ARBA" id="ARBA00022898"/>
    </source>
</evidence>
<evidence type="ECO:0000313" key="4">
    <source>
        <dbReference type="EMBL" id="MFD1935956.1"/>
    </source>
</evidence>
<gene>
    <name evidence="4" type="ORF">ACFSKW_31245</name>
</gene>
<dbReference type="Gene3D" id="3.40.640.10">
    <property type="entry name" value="Type I PLP-dependent aspartate aminotransferase-like (Major domain)"/>
    <property type="match status" value="1"/>
</dbReference>
<dbReference type="InterPro" id="IPR015422">
    <property type="entry name" value="PyrdxlP-dep_Trfase_small"/>
</dbReference>
<reference evidence="5" key="1">
    <citation type="journal article" date="2019" name="Int. J. Syst. Evol. Microbiol.">
        <title>The Global Catalogue of Microorganisms (GCM) 10K type strain sequencing project: providing services to taxonomists for standard genome sequencing and annotation.</title>
        <authorList>
            <consortium name="The Broad Institute Genomics Platform"/>
            <consortium name="The Broad Institute Genome Sequencing Center for Infectious Disease"/>
            <person name="Wu L."/>
            <person name="Ma J."/>
        </authorList>
    </citation>
    <scope>NUCLEOTIDE SEQUENCE [LARGE SCALE GENOMIC DNA]</scope>
    <source>
        <strain evidence="5">ICMP 6774ER</strain>
    </source>
</reference>
<evidence type="ECO:0000256" key="1">
    <source>
        <dbReference type="ARBA" id="ARBA00001933"/>
    </source>
</evidence>
<dbReference type="Gene3D" id="3.90.1150.10">
    <property type="entry name" value="Aspartate Aminotransferase, domain 1"/>
    <property type="match status" value="1"/>
</dbReference>
<comment type="cofactor">
    <cofactor evidence="1 3">
        <name>pyridoxal 5'-phosphate</name>
        <dbReference type="ChEBI" id="CHEBI:597326"/>
    </cofactor>
</comment>
<dbReference type="EMBL" id="JBHUFV010000047">
    <property type="protein sequence ID" value="MFD1935956.1"/>
    <property type="molecule type" value="Genomic_DNA"/>
</dbReference>
<comment type="similarity">
    <text evidence="3">Belongs to the trans-sulfuration enzymes family.</text>
</comment>
<dbReference type="SUPFAM" id="SSF53383">
    <property type="entry name" value="PLP-dependent transferases"/>
    <property type="match status" value="1"/>
</dbReference>
<evidence type="ECO:0000313" key="5">
    <source>
        <dbReference type="Proteomes" id="UP001597368"/>
    </source>
</evidence>
<accession>A0ABW4T2G8</accession>